<evidence type="ECO:0000259" key="1">
    <source>
        <dbReference type="PROSITE" id="PS50030"/>
    </source>
</evidence>
<dbReference type="InterPro" id="IPR009060">
    <property type="entry name" value="UBA-like_sf"/>
</dbReference>
<gene>
    <name evidence="2" type="ORF">PHPALM_1701</name>
</gene>
<dbReference type="SUPFAM" id="SSF46934">
    <property type="entry name" value="UBA-like"/>
    <property type="match status" value="1"/>
</dbReference>
<organism evidence="2 3">
    <name type="scientific">Phytophthora palmivora</name>
    <dbReference type="NCBI Taxonomy" id="4796"/>
    <lineage>
        <taxon>Eukaryota</taxon>
        <taxon>Sar</taxon>
        <taxon>Stramenopiles</taxon>
        <taxon>Oomycota</taxon>
        <taxon>Peronosporomycetes</taxon>
        <taxon>Peronosporales</taxon>
        <taxon>Peronosporaceae</taxon>
        <taxon>Phytophthora</taxon>
    </lineage>
</organism>
<sequence length="91" mass="9617">MEPEEPATVAVDTKEVRIDAPAAVVSTTAGSVNVPAPAAVVTKKNKEELRWTNQLQVLADMGFTDNTRNIALLTQHNGDMDAVITGLLSSA</sequence>
<dbReference type="EMBL" id="NCKW01000449">
    <property type="protein sequence ID" value="POM80460.1"/>
    <property type="molecule type" value="Genomic_DNA"/>
</dbReference>
<dbReference type="PROSITE" id="PS50030">
    <property type="entry name" value="UBA"/>
    <property type="match status" value="1"/>
</dbReference>
<dbReference type="AlphaFoldDB" id="A0A2P4YRP4"/>
<dbReference type="OrthoDB" id="10474267at2759"/>
<evidence type="ECO:0000313" key="3">
    <source>
        <dbReference type="Proteomes" id="UP000237271"/>
    </source>
</evidence>
<dbReference type="CDD" id="cd14319">
    <property type="entry name" value="UBA_NBR1"/>
    <property type="match status" value="1"/>
</dbReference>
<name>A0A2P4YRP4_9STRA</name>
<dbReference type="InterPro" id="IPR015940">
    <property type="entry name" value="UBA"/>
</dbReference>
<dbReference type="Gene3D" id="1.10.8.10">
    <property type="entry name" value="DNA helicase RuvA subunit, C-terminal domain"/>
    <property type="match status" value="1"/>
</dbReference>
<dbReference type="Proteomes" id="UP000237271">
    <property type="component" value="Unassembled WGS sequence"/>
</dbReference>
<protein>
    <recommendedName>
        <fullName evidence="1">UBA domain-containing protein</fullName>
    </recommendedName>
</protein>
<accession>A0A2P4YRP4</accession>
<evidence type="ECO:0000313" key="2">
    <source>
        <dbReference type="EMBL" id="POM80460.1"/>
    </source>
</evidence>
<keyword evidence="3" id="KW-1185">Reference proteome</keyword>
<reference evidence="2 3" key="1">
    <citation type="journal article" date="2017" name="Genome Biol. Evol.">
        <title>Phytophthora megakarya and P. palmivora, closely related causal agents of cacao black pod rot, underwent increases in genome sizes and gene numbers by different mechanisms.</title>
        <authorList>
            <person name="Ali S.S."/>
            <person name="Shao J."/>
            <person name="Lary D.J."/>
            <person name="Kronmiller B."/>
            <person name="Shen D."/>
            <person name="Strem M.D."/>
            <person name="Amoako-Attah I."/>
            <person name="Akrofi A.Y."/>
            <person name="Begoude B.A."/>
            <person name="Ten Hoopen G.M."/>
            <person name="Coulibaly K."/>
            <person name="Kebe B.I."/>
            <person name="Melnick R.L."/>
            <person name="Guiltinan M.J."/>
            <person name="Tyler B.M."/>
            <person name="Meinhardt L.W."/>
            <person name="Bailey B.A."/>
        </authorList>
    </citation>
    <scope>NUCLEOTIDE SEQUENCE [LARGE SCALE GENOMIC DNA]</scope>
    <source>
        <strain evidence="3">sbr112.9</strain>
    </source>
</reference>
<proteinExistence type="predicted"/>
<feature type="domain" description="UBA" evidence="1">
    <location>
        <begin position="44"/>
        <end position="90"/>
    </location>
</feature>
<comment type="caution">
    <text evidence="2">The sequence shown here is derived from an EMBL/GenBank/DDBJ whole genome shotgun (WGS) entry which is preliminary data.</text>
</comment>